<proteinExistence type="predicted"/>
<accession>A0A0A9AM82</accession>
<name>A0A0A9AM82_ARUDO</name>
<evidence type="ECO:0000313" key="1">
    <source>
        <dbReference type="EMBL" id="JAD48167.1"/>
    </source>
</evidence>
<reference evidence="1" key="2">
    <citation type="journal article" date="2015" name="Data Brief">
        <title>Shoot transcriptome of the giant reed, Arundo donax.</title>
        <authorList>
            <person name="Barrero R.A."/>
            <person name="Guerrero F.D."/>
            <person name="Moolhuijzen P."/>
            <person name="Goolsby J.A."/>
            <person name="Tidwell J."/>
            <person name="Bellgard S.E."/>
            <person name="Bellgard M.I."/>
        </authorList>
    </citation>
    <scope>NUCLEOTIDE SEQUENCE</scope>
    <source>
        <tissue evidence="1">Shoot tissue taken approximately 20 cm above the soil surface</tissue>
    </source>
</reference>
<dbReference type="EMBL" id="GBRH01249728">
    <property type="protein sequence ID" value="JAD48167.1"/>
    <property type="molecule type" value="Transcribed_RNA"/>
</dbReference>
<organism evidence="1">
    <name type="scientific">Arundo donax</name>
    <name type="common">Giant reed</name>
    <name type="synonym">Donax arundinaceus</name>
    <dbReference type="NCBI Taxonomy" id="35708"/>
    <lineage>
        <taxon>Eukaryota</taxon>
        <taxon>Viridiplantae</taxon>
        <taxon>Streptophyta</taxon>
        <taxon>Embryophyta</taxon>
        <taxon>Tracheophyta</taxon>
        <taxon>Spermatophyta</taxon>
        <taxon>Magnoliopsida</taxon>
        <taxon>Liliopsida</taxon>
        <taxon>Poales</taxon>
        <taxon>Poaceae</taxon>
        <taxon>PACMAD clade</taxon>
        <taxon>Arundinoideae</taxon>
        <taxon>Arundineae</taxon>
        <taxon>Arundo</taxon>
    </lineage>
</organism>
<protein>
    <submittedName>
        <fullName evidence="1">Uncharacterized protein</fullName>
    </submittedName>
</protein>
<reference evidence="1" key="1">
    <citation type="submission" date="2014-09" db="EMBL/GenBank/DDBJ databases">
        <authorList>
            <person name="Magalhaes I.L.F."/>
            <person name="Oliveira U."/>
            <person name="Santos F.R."/>
            <person name="Vidigal T.H.D.A."/>
            <person name="Brescovit A.D."/>
            <person name="Santos A.J."/>
        </authorList>
    </citation>
    <scope>NUCLEOTIDE SEQUENCE</scope>
    <source>
        <tissue evidence="1">Shoot tissue taken approximately 20 cm above the soil surface</tissue>
    </source>
</reference>
<sequence>MPGFLIGDGGAAAEVEAVAAAAPQTWDLLWPPRACPEENTR</sequence>
<dbReference type="AlphaFoldDB" id="A0A0A9AM82"/>